<dbReference type="EMBL" id="CAJVPU010057645">
    <property type="protein sequence ID" value="CAG8772389.1"/>
    <property type="molecule type" value="Genomic_DNA"/>
</dbReference>
<name>A0ACA9R0X6_9GLOM</name>
<reference evidence="1" key="1">
    <citation type="submission" date="2021-06" db="EMBL/GenBank/DDBJ databases">
        <authorList>
            <person name="Kallberg Y."/>
            <person name="Tangrot J."/>
            <person name="Rosling A."/>
        </authorList>
    </citation>
    <scope>NUCLEOTIDE SEQUENCE</scope>
    <source>
        <strain evidence="1">IL203A</strain>
    </source>
</reference>
<comment type="caution">
    <text evidence="1">The sequence shown here is derived from an EMBL/GenBank/DDBJ whole genome shotgun (WGS) entry which is preliminary data.</text>
</comment>
<gene>
    <name evidence="1" type="ORF">DHETER_LOCUS15912</name>
</gene>
<proteinExistence type="predicted"/>
<evidence type="ECO:0000313" key="1">
    <source>
        <dbReference type="EMBL" id="CAG8772389.1"/>
    </source>
</evidence>
<accession>A0ACA9R0X6</accession>
<sequence length="109" mass="12168">PTNERFLHIAKWGILQYVVLIPLITLTTLITEALGVYCAESMSFVFAKVYLKSAQILSVTVAMFALIVFYSAINEAIASEKPFLKLLCVKLVVFFSFWQAVTLSILESA</sequence>
<keyword evidence="2" id="KW-1185">Reference proteome</keyword>
<dbReference type="Proteomes" id="UP000789702">
    <property type="component" value="Unassembled WGS sequence"/>
</dbReference>
<organism evidence="1 2">
    <name type="scientific">Dentiscutata heterogama</name>
    <dbReference type="NCBI Taxonomy" id="1316150"/>
    <lineage>
        <taxon>Eukaryota</taxon>
        <taxon>Fungi</taxon>
        <taxon>Fungi incertae sedis</taxon>
        <taxon>Mucoromycota</taxon>
        <taxon>Glomeromycotina</taxon>
        <taxon>Glomeromycetes</taxon>
        <taxon>Diversisporales</taxon>
        <taxon>Gigasporaceae</taxon>
        <taxon>Dentiscutata</taxon>
    </lineage>
</organism>
<feature type="non-terminal residue" evidence="1">
    <location>
        <position position="1"/>
    </location>
</feature>
<feature type="non-terminal residue" evidence="1">
    <location>
        <position position="109"/>
    </location>
</feature>
<evidence type="ECO:0000313" key="2">
    <source>
        <dbReference type="Proteomes" id="UP000789702"/>
    </source>
</evidence>
<protein>
    <submittedName>
        <fullName evidence="1">6504_t:CDS:1</fullName>
    </submittedName>
</protein>